<feature type="transmembrane region" description="Helical" evidence="2">
    <location>
        <begin position="666"/>
        <end position="689"/>
    </location>
</feature>
<dbReference type="InterPro" id="IPR046623">
    <property type="entry name" value="DUF6536"/>
</dbReference>
<feature type="domain" description="DUF6536" evidence="3">
    <location>
        <begin position="99"/>
        <end position="250"/>
    </location>
</feature>
<feature type="region of interest" description="Disordered" evidence="1">
    <location>
        <begin position="1"/>
        <end position="72"/>
    </location>
</feature>
<evidence type="ECO:0000256" key="2">
    <source>
        <dbReference type="SAM" id="Phobius"/>
    </source>
</evidence>
<sequence>MAGPRTFNPSPLHRPDLSGDFEGNDYELQPSSLPRSRAPSYVSKSSSWNSEGRADEALLPGRGNDSPQGTKNTWATTQAATETSAGTSNREKRRKLQGWRFGVAVSALTAFTVLLLNMILTIYAGVKFGTSGGIGTAFDGSCERVDIWTTWLHILINGLSSILLSASNYTMQCLSSPTRSEIDRAHTRGDWLDVGVISMRNLWRIDWRRTVLWWLLGLSSVPIHLLYNSAIFKTLVANEYVLVVASKDFLQGGDFAPFYSSPKLEDFYLTYRWTDFATVENILRWAESGYEDFTVELDEDRYQAIRGVQLEFSENDRYADEAKIHNLTTSECMTAYGTSFLSEYRNVVAITSARGNQTNNTMLWSETVRLNSQHVSYGQVLYEWICRDAQDAWKQYVWKCNVGAASQNASNWTIHYHQIDYCLAQATQPRCKLQFSIQILATVIVMNVCKFICMFLTLWRQRTATLVTIGDAMSSFLDRPDSLTKNRCLMGRIDLNRGPLLWKTFSKDGTTTRRPNTIPERVTFRAPLRRRWFAAASIRRWCLTIGICLIALSVASKLLHTGALNLENKASASIFETGFGAVDSRALITTKLLQDDFAGLGSAVLLANMPQAVMSFLYLTYNGLFTCMCLAHEYSQYGLIKDRKKPLRVTTQHGQQRPTYYLQLPFRYAVPLLVSSATLHWLISQSIFLVKINTTDYKGESSAKDFSQVGYSCLPILLAILLGTAMLIAALGCGFRRFPSYIPVAGSCSVALAAAAHRPKDDVDAAFLPVQWGEVRGEGTDEVGHCCFTSQEVHDLFPGRLYAGAARKPYDNGSKDP</sequence>
<evidence type="ECO:0000256" key="1">
    <source>
        <dbReference type="SAM" id="MobiDB-lite"/>
    </source>
</evidence>
<keyword evidence="2" id="KW-0472">Membrane</keyword>
<comment type="caution">
    <text evidence="4">The sequence shown here is derived from an EMBL/GenBank/DDBJ whole genome shotgun (WGS) entry which is preliminary data.</text>
</comment>
<keyword evidence="2" id="KW-0812">Transmembrane</keyword>
<feature type="transmembrane region" description="Helical" evidence="2">
    <location>
        <begin position="435"/>
        <end position="459"/>
    </location>
</feature>
<dbReference type="PANTHER" id="PTHR35395">
    <property type="entry name" value="DUF6536 DOMAIN-CONTAINING PROTEIN"/>
    <property type="match status" value="1"/>
</dbReference>
<feature type="transmembrane region" description="Helical" evidence="2">
    <location>
        <begin position="145"/>
        <end position="166"/>
    </location>
</feature>
<accession>A0A3M7B972</accession>
<reference evidence="4 5" key="1">
    <citation type="journal article" date="2018" name="BMC Genomics">
        <title>Genomic evidence for intraspecific hybridization in a clonal and extremely halotolerant yeast.</title>
        <authorList>
            <person name="Gostincar C."/>
            <person name="Stajich J.E."/>
            <person name="Zupancic J."/>
            <person name="Zalar P."/>
            <person name="Gunde-Cimerman N."/>
        </authorList>
    </citation>
    <scope>NUCLEOTIDE SEQUENCE [LARGE SCALE GENOMIC DNA]</scope>
    <source>
        <strain evidence="4 5">EXF-151</strain>
    </source>
</reference>
<organism evidence="4 5">
    <name type="scientific">Hortaea werneckii</name>
    <name type="common">Black yeast</name>
    <name type="synonym">Cladosporium werneckii</name>
    <dbReference type="NCBI Taxonomy" id="91943"/>
    <lineage>
        <taxon>Eukaryota</taxon>
        <taxon>Fungi</taxon>
        <taxon>Dikarya</taxon>
        <taxon>Ascomycota</taxon>
        <taxon>Pezizomycotina</taxon>
        <taxon>Dothideomycetes</taxon>
        <taxon>Dothideomycetidae</taxon>
        <taxon>Mycosphaerellales</taxon>
        <taxon>Teratosphaeriaceae</taxon>
        <taxon>Hortaea</taxon>
    </lineage>
</organism>
<name>A0A3M7B972_HORWE</name>
<evidence type="ECO:0000313" key="5">
    <source>
        <dbReference type="Proteomes" id="UP000270230"/>
    </source>
</evidence>
<feature type="transmembrane region" description="Helical" evidence="2">
    <location>
        <begin position="709"/>
        <end position="731"/>
    </location>
</feature>
<dbReference type="Proteomes" id="UP000270230">
    <property type="component" value="Unassembled WGS sequence"/>
</dbReference>
<dbReference type="VEuPathDB" id="FungiDB:BTJ68_13565"/>
<feature type="transmembrane region" description="Helical" evidence="2">
    <location>
        <begin position="101"/>
        <end position="125"/>
    </location>
</feature>
<dbReference type="PANTHER" id="PTHR35395:SF1">
    <property type="entry name" value="DUF6536 DOMAIN-CONTAINING PROTEIN"/>
    <property type="match status" value="1"/>
</dbReference>
<dbReference type="AlphaFoldDB" id="A0A3M7B972"/>
<dbReference type="OrthoDB" id="5429634at2759"/>
<feature type="transmembrane region" description="Helical" evidence="2">
    <location>
        <begin position="538"/>
        <end position="559"/>
    </location>
</feature>
<feature type="transmembrane region" description="Helical" evidence="2">
    <location>
        <begin position="210"/>
        <end position="227"/>
    </location>
</feature>
<gene>
    <name evidence="4" type="ORF">D0865_13702</name>
</gene>
<dbReference type="EMBL" id="QWIN01001815">
    <property type="protein sequence ID" value="RMY36204.1"/>
    <property type="molecule type" value="Genomic_DNA"/>
</dbReference>
<keyword evidence="2" id="KW-1133">Transmembrane helix</keyword>
<evidence type="ECO:0000313" key="4">
    <source>
        <dbReference type="EMBL" id="RMY36204.1"/>
    </source>
</evidence>
<protein>
    <recommendedName>
        <fullName evidence="3">DUF6536 domain-containing protein</fullName>
    </recommendedName>
</protein>
<proteinExistence type="predicted"/>
<dbReference type="Pfam" id="PF20163">
    <property type="entry name" value="DUF6536"/>
    <property type="match status" value="1"/>
</dbReference>
<evidence type="ECO:0000259" key="3">
    <source>
        <dbReference type="Pfam" id="PF20163"/>
    </source>
</evidence>